<keyword evidence="3" id="KW-1185">Reference proteome</keyword>
<dbReference type="InterPro" id="IPR056002">
    <property type="entry name" value="DUF7580"/>
</dbReference>
<evidence type="ECO:0000259" key="1">
    <source>
        <dbReference type="Pfam" id="PF24476"/>
    </source>
</evidence>
<sequence>MAEIAGLVLGAIPLVISAYEHRKTLLDSAEAFFHGKKDYDKIIRRLHIEYASYDQNMRLLLIRAVNEEELEQMIKNSQHSLWKSEALTRMLTKELGSAYGPTMGLLEDLGETLSGIVAKLGISGSDKVKQLGLAIIISSNPPISNSQDPQERFRFEKRLEFTMKRRSVDKKLQAITKFNTDLRNLLQGAYKINQFQQDEGLCHKARIQFVAPLQSIQQNASRLHRGLHKRWCGTHDCHRAGLLLEQRLHRKRIHRQGLLKDGGNLERFGVALPRVEEKTWLDMEIRVLGESIPETSPKIPKIRFAMPGPSFPPAPPALEIDDICSAIAGAMHPQTGLDLDSSDVMRGLYGVDTQQRHLAQDLITLDKFLATNTMRLGMGDMLCLAVTLVSSVIQLGKTPWLVEPWSRHNIVFLRLKGDGNSQIDAKHPYLVYKYETAQAGPPPQNSDSSMILCSRQSMLSLGVMLLEIHCGTPLEDMTKQPDLGRDGLPNEETSYTTASRVLEERINDGQVSFGFKTAIEYCLHFYRQPDASFENAEFVRSIEEQNIFQWWAKFVNRCIQAGIHCWFIVIFIVRCFRR</sequence>
<reference evidence="2 3" key="1">
    <citation type="submission" date="2016-10" db="EMBL/GenBank/DDBJ databases">
        <title>The genome sequence of Colletotrichum fioriniae PJ7.</title>
        <authorList>
            <person name="Baroncelli R."/>
        </authorList>
    </citation>
    <scope>NUCLEOTIDE SEQUENCE [LARGE SCALE GENOMIC DNA]</scope>
    <source>
        <strain evidence="2 3">IMI 309622</strain>
    </source>
</reference>
<dbReference type="Pfam" id="PF24476">
    <property type="entry name" value="DUF7580"/>
    <property type="match status" value="1"/>
</dbReference>
<protein>
    <recommendedName>
        <fullName evidence="1">DUF7580 domain-containing protein</fullName>
    </recommendedName>
</protein>
<dbReference type="PANTHER" id="PTHR35186">
    <property type="entry name" value="ANK_REP_REGION DOMAIN-CONTAINING PROTEIN"/>
    <property type="match status" value="1"/>
</dbReference>
<proteinExistence type="predicted"/>
<accession>A0AAI9Z0S7</accession>
<organism evidence="2 3">
    <name type="scientific">Colletotrichum costaricense</name>
    <dbReference type="NCBI Taxonomy" id="1209916"/>
    <lineage>
        <taxon>Eukaryota</taxon>
        <taxon>Fungi</taxon>
        <taxon>Dikarya</taxon>
        <taxon>Ascomycota</taxon>
        <taxon>Pezizomycotina</taxon>
        <taxon>Sordariomycetes</taxon>
        <taxon>Hypocreomycetidae</taxon>
        <taxon>Glomerellales</taxon>
        <taxon>Glomerellaceae</taxon>
        <taxon>Colletotrichum</taxon>
        <taxon>Colletotrichum acutatum species complex</taxon>
    </lineage>
</organism>
<dbReference type="GeneID" id="85337319"/>
<dbReference type="PANTHER" id="PTHR35186:SF4">
    <property type="entry name" value="PRION-INHIBITION AND PROPAGATION HELO DOMAIN-CONTAINING PROTEIN"/>
    <property type="match status" value="1"/>
</dbReference>
<comment type="caution">
    <text evidence="2">The sequence shown here is derived from an EMBL/GenBank/DDBJ whole genome shotgun (WGS) entry which is preliminary data.</text>
</comment>
<dbReference type="RefSeq" id="XP_060315544.1">
    <property type="nucleotide sequence ID" value="XM_060453772.1"/>
</dbReference>
<feature type="domain" description="DUF7580" evidence="1">
    <location>
        <begin position="214"/>
        <end position="532"/>
    </location>
</feature>
<evidence type="ECO:0000313" key="3">
    <source>
        <dbReference type="Proteomes" id="UP001240678"/>
    </source>
</evidence>
<dbReference type="AlphaFoldDB" id="A0AAI9Z0S7"/>
<dbReference type="EMBL" id="MOOE01000005">
    <property type="protein sequence ID" value="KAK1530491.1"/>
    <property type="molecule type" value="Genomic_DNA"/>
</dbReference>
<name>A0AAI9Z0S7_9PEZI</name>
<dbReference type="Proteomes" id="UP001240678">
    <property type="component" value="Unassembled WGS sequence"/>
</dbReference>
<evidence type="ECO:0000313" key="2">
    <source>
        <dbReference type="EMBL" id="KAK1530491.1"/>
    </source>
</evidence>
<gene>
    <name evidence="2" type="ORF">CCOS01_05594</name>
</gene>